<feature type="transmembrane region" description="Helical" evidence="2">
    <location>
        <begin position="256"/>
        <end position="271"/>
    </location>
</feature>
<dbReference type="InterPro" id="IPR045338">
    <property type="entry name" value="DUF6535"/>
</dbReference>
<dbReference type="Pfam" id="PF20153">
    <property type="entry name" value="DUF6535"/>
    <property type="match status" value="1"/>
</dbReference>
<feature type="transmembrane region" description="Helical" evidence="2">
    <location>
        <begin position="217"/>
        <end position="244"/>
    </location>
</feature>
<dbReference type="AlphaFoldDB" id="A0A0B7G3L8"/>
<dbReference type="InterPro" id="IPR016024">
    <property type="entry name" value="ARM-type_fold"/>
</dbReference>
<evidence type="ECO:0000313" key="4">
    <source>
        <dbReference type="EMBL" id="CEL63068.1"/>
    </source>
</evidence>
<evidence type="ECO:0000256" key="2">
    <source>
        <dbReference type="SAM" id="Phobius"/>
    </source>
</evidence>
<feature type="domain" description="DUF6535" evidence="3">
    <location>
        <begin position="43"/>
        <end position="207"/>
    </location>
</feature>
<keyword evidence="2" id="KW-0812">Transmembrane</keyword>
<reference evidence="4 5" key="1">
    <citation type="submission" date="2014-11" db="EMBL/GenBank/DDBJ databases">
        <authorList>
            <person name="Wibberg Daniel"/>
        </authorList>
    </citation>
    <scope>NUCLEOTIDE SEQUENCE [LARGE SCALE GENOMIC DNA]</scope>
    <source>
        <strain evidence="4">Rhizoctonia solani AG1-IB 7/3/14</strain>
    </source>
</reference>
<dbReference type="SUPFAM" id="SSF48371">
    <property type="entry name" value="ARM repeat"/>
    <property type="match status" value="1"/>
</dbReference>
<evidence type="ECO:0000313" key="5">
    <source>
        <dbReference type="Proteomes" id="UP000059188"/>
    </source>
</evidence>
<name>A0A0B7G3L8_THACB</name>
<gene>
    <name evidence="4" type="ORF">RSOLAG1IB_10692</name>
</gene>
<protein>
    <recommendedName>
        <fullName evidence="3">DUF6535 domain-containing protein</fullName>
    </recommendedName>
</protein>
<evidence type="ECO:0000259" key="3">
    <source>
        <dbReference type="Pfam" id="PF20153"/>
    </source>
</evidence>
<dbReference type="EMBL" id="LN679178">
    <property type="protein sequence ID" value="CEL63068.1"/>
    <property type="molecule type" value="Genomic_DNA"/>
</dbReference>
<keyword evidence="2" id="KW-1133">Transmembrane helix</keyword>
<evidence type="ECO:0000256" key="1">
    <source>
        <dbReference type="SAM" id="MobiDB-lite"/>
    </source>
</evidence>
<dbReference type="Proteomes" id="UP000059188">
    <property type="component" value="Unassembled WGS sequence"/>
</dbReference>
<keyword evidence="2" id="KW-0472">Membrane</keyword>
<feature type="transmembrane region" description="Helical" evidence="2">
    <location>
        <begin position="132"/>
        <end position="155"/>
    </location>
</feature>
<feature type="transmembrane region" description="Helical" evidence="2">
    <location>
        <begin position="190"/>
        <end position="211"/>
    </location>
</feature>
<sequence>MSELHAEVASAACRDSGPKPDSYNRCSVDQSYDYRLGSDDPLWPIYLNEAEKWDDMMVDKWDKKMETLLLFAALFSAIVTAFVIESSKNLQPDNTAITAAAIVDIATLLRNRSEELPPPQSPDDFRASTSAFIVNFVWFISLCMSVTVALLAGLVKQWCNKLRWDRTAPPCNQARIRQARLNKLVRWRTGLVISALPVIMDSALCLLVFLWELNYSIYLAALAVSLCTVVFYIGTTLAPCFVSFCPYETAISSRKMWGFCYQLTLASVIWICKHLRVCNIEMEADLTNYMSPCEKKEVETASKTIPDELTGDALNWIILHSQKTGPREMAIRAIATLDSKEALTRLVSNSPGIIPQVIQSFTSRFRASSSGSGEVKLKPVGSIDMISLHGRALMTLIAQPSMANFGDGLMQFSTDSDVSETKERLSKWGVDYIAQEAVRIRFEALGNTEGGEVSGLEVKAWGLVGLSAWHDFIGYDTGLRFGRGKIAYQLTKSLGWSLSPSLRTSVLDTLIKEFSYWAPNVIGEYRSGILSHIIDLIRDLPDSPELQSKLACALAVLALGLNHGSTYSMAISFSRADSDSSKIESDTSIAEAITEYYGSRPKDLLRDGQPLLLFALTGLMEHYEHCDFDEESYTNIKKIAERFHLLDNLGKQQFISITTPGGTIININSRAYFVNTLVIYLRQPRTPSRFQDLDEVFTHLLASINRKRQVSQLIGDGPQIIPLVVQILAQTPNTKLQTECLNTLVSYWSPGMALLYSRMLLFYHVLPKLVQVFKPEGMNETHSPILQTMISWLFRELENQAKNLTQADNDHLFACMGRILEFSLLETLIVDVLKLDTNSTLDLPEDSSQDSSLASLLIKKLGDKTHVIKWRDESHLSSGGLLLKKLFVAFDRRFGGSLEQFLQGKASLRRWLIQRESSTNAAVKYDNTRQEERFTQVPGINIGGDEGKTSSAQGSPKFENL</sequence>
<dbReference type="OrthoDB" id="3219854at2759"/>
<feature type="region of interest" description="Disordered" evidence="1">
    <location>
        <begin position="938"/>
        <end position="961"/>
    </location>
</feature>
<accession>A0A0B7G3L8</accession>
<organism evidence="4 5">
    <name type="scientific">Thanatephorus cucumeris (strain AG1-IB / isolate 7/3/14)</name>
    <name type="common">Lettuce bottom rot fungus</name>
    <name type="synonym">Rhizoctonia solani</name>
    <dbReference type="NCBI Taxonomy" id="1108050"/>
    <lineage>
        <taxon>Eukaryota</taxon>
        <taxon>Fungi</taxon>
        <taxon>Dikarya</taxon>
        <taxon>Basidiomycota</taxon>
        <taxon>Agaricomycotina</taxon>
        <taxon>Agaricomycetes</taxon>
        <taxon>Cantharellales</taxon>
        <taxon>Ceratobasidiaceae</taxon>
        <taxon>Rhizoctonia</taxon>
        <taxon>Rhizoctonia solani AG-1</taxon>
    </lineage>
</organism>
<keyword evidence="5" id="KW-1185">Reference proteome</keyword>
<feature type="transmembrane region" description="Helical" evidence="2">
    <location>
        <begin position="67"/>
        <end position="84"/>
    </location>
</feature>
<proteinExistence type="predicted"/>